<dbReference type="Proteomes" id="UP001499895">
    <property type="component" value="Unassembled WGS sequence"/>
</dbReference>
<dbReference type="PANTHER" id="PTHR46637">
    <property type="entry name" value="TIS1421-TRANSPOSASE PROTEIN A"/>
    <property type="match status" value="1"/>
</dbReference>
<organism evidence="2 3">
    <name type="scientific">Streptomyces stramineus</name>
    <dbReference type="NCBI Taxonomy" id="173861"/>
    <lineage>
        <taxon>Bacteria</taxon>
        <taxon>Bacillati</taxon>
        <taxon>Actinomycetota</taxon>
        <taxon>Actinomycetes</taxon>
        <taxon>Kitasatosporales</taxon>
        <taxon>Streptomycetaceae</taxon>
        <taxon>Streptomyces</taxon>
    </lineage>
</organism>
<evidence type="ECO:0000256" key="1">
    <source>
        <dbReference type="SAM" id="MobiDB-lite"/>
    </source>
</evidence>
<protein>
    <recommendedName>
        <fullName evidence="4">Transposase</fullName>
    </recommendedName>
</protein>
<dbReference type="InterPro" id="IPR052909">
    <property type="entry name" value="Transposase_6_like"/>
</dbReference>
<feature type="region of interest" description="Disordered" evidence="1">
    <location>
        <begin position="77"/>
        <end position="107"/>
    </location>
</feature>
<evidence type="ECO:0000313" key="3">
    <source>
        <dbReference type="Proteomes" id="UP001499895"/>
    </source>
</evidence>
<evidence type="ECO:0008006" key="4">
    <source>
        <dbReference type="Google" id="ProtNLM"/>
    </source>
</evidence>
<evidence type="ECO:0000313" key="2">
    <source>
        <dbReference type="EMBL" id="GAA0499972.1"/>
    </source>
</evidence>
<accession>A0ABN1BKL5</accession>
<comment type="caution">
    <text evidence="2">The sequence shown here is derived from an EMBL/GenBank/DDBJ whole genome shotgun (WGS) entry which is preliminary data.</text>
</comment>
<reference evidence="2 3" key="1">
    <citation type="journal article" date="2019" name="Int. J. Syst. Evol. Microbiol.">
        <title>The Global Catalogue of Microorganisms (GCM) 10K type strain sequencing project: providing services to taxonomists for standard genome sequencing and annotation.</title>
        <authorList>
            <consortium name="The Broad Institute Genomics Platform"/>
            <consortium name="The Broad Institute Genome Sequencing Center for Infectious Disease"/>
            <person name="Wu L."/>
            <person name="Ma J."/>
        </authorList>
    </citation>
    <scope>NUCLEOTIDE SEQUENCE [LARGE SCALE GENOMIC DNA]</scope>
    <source>
        <strain evidence="2 3">JCM 10649</strain>
    </source>
</reference>
<proteinExistence type="predicted"/>
<sequence length="107" mass="11828">MIEALAFKYRTGTPGTDLPERFGLWKGVHHRLRKWAIDGTREQVFTALLAGADAEDGLDWVIAVDSTIVRAHPNMPMSPGVGNGAAASWPEPDLMCERPMRRNGRIT</sequence>
<name>A0ABN1BKL5_9ACTN</name>
<gene>
    <name evidence="2" type="ORF">GCM10009544_67320</name>
</gene>
<keyword evidence="3" id="KW-1185">Reference proteome</keyword>
<dbReference type="EMBL" id="BAAAHB010000216">
    <property type="protein sequence ID" value="GAA0499972.1"/>
    <property type="molecule type" value="Genomic_DNA"/>
</dbReference>
<dbReference type="PANTHER" id="PTHR46637:SF1">
    <property type="entry name" value="BLL5188 PROTEIN"/>
    <property type="match status" value="1"/>
</dbReference>